<accession>I7LKS7</accession>
<name>I7LKS7_9CLOT</name>
<dbReference type="PANTHER" id="PTHR30255">
    <property type="entry name" value="SINGLE-STRANDED-DNA-SPECIFIC EXONUCLEASE RECJ"/>
    <property type="match status" value="1"/>
</dbReference>
<reference evidence="2 3" key="1">
    <citation type="journal article" date="2011" name="J. Bacteriol.">
        <title>Draft genome sequence of Caloramator australicus strain RC3T, a thermoanaerobe from the Great Artesian Basin of Australia.</title>
        <authorList>
            <person name="Ogg C.D."/>
            <person name="Patel B.K.C."/>
        </authorList>
    </citation>
    <scope>NUCLEOTIDE SEQUENCE [LARGE SCALE GENOMIC DNA]</scope>
    <source>
        <strain evidence="2 3">RC3</strain>
    </source>
</reference>
<dbReference type="Proteomes" id="UP000007652">
    <property type="component" value="Unassembled WGS sequence"/>
</dbReference>
<keyword evidence="3" id="KW-1185">Reference proteome</keyword>
<evidence type="ECO:0000259" key="1">
    <source>
        <dbReference type="Pfam" id="PF01368"/>
    </source>
</evidence>
<dbReference type="STRING" id="857293.CAAU_2602"/>
<evidence type="ECO:0000313" key="2">
    <source>
        <dbReference type="EMBL" id="CCJ34685.1"/>
    </source>
</evidence>
<dbReference type="OrthoDB" id="1925987at2"/>
<dbReference type="RefSeq" id="WP_008909928.1">
    <property type="nucleotide sequence ID" value="NZ_CAKP01000138.1"/>
</dbReference>
<proteinExistence type="predicted"/>
<dbReference type="SUPFAM" id="SSF64182">
    <property type="entry name" value="DHH phosphoesterases"/>
    <property type="match status" value="1"/>
</dbReference>
<organism evidence="2 3">
    <name type="scientific">Caloramator australicus RC3</name>
    <dbReference type="NCBI Taxonomy" id="857293"/>
    <lineage>
        <taxon>Bacteria</taxon>
        <taxon>Bacillati</taxon>
        <taxon>Bacillota</taxon>
        <taxon>Clostridia</taxon>
        <taxon>Eubacteriales</taxon>
        <taxon>Clostridiaceae</taxon>
        <taxon>Caloramator</taxon>
    </lineage>
</organism>
<dbReference type="PANTHER" id="PTHR30255:SF2">
    <property type="entry name" value="SINGLE-STRANDED-DNA-SPECIFIC EXONUCLEASE RECJ"/>
    <property type="match status" value="1"/>
</dbReference>
<dbReference type="Pfam" id="PF01368">
    <property type="entry name" value="DHH"/>
    <property type="match status" value="1"/>
</dbReference>
<keyword evidence="2" id="KW-0540">Nuclease</keyword>
<dbReference type="Gene3D" id="3.90.1640.30">
    <property type="match status" value="1"/>
</dbReference>
<keyword evidence="2" id="KW-0269">Exonuclease</keyword>
<dbReference type="AlphaFoldDB" id="I7LKS7"/>
<dbReference type="EMBL" id="CAKP01000138">
    <property type="protein sequence ID" value="CCJ34685.1"/>
    <property type="molecule type" value="Genomic_DNA"/>
</dbReference>
<dbReference type="EC" id="3.1.-.-" evidence="2"/>
<dbReference type="GO" id="GO:0004527">
    <property type="term" value="F:exonuclease activity"/>
    <property type="evidence" value="ECO:0007669"/>
    <property type="project" value="UniProtKB-KW"/>
</dbReference>
<dbReference type="InterPro" id="IPR038763">
    <property type="entry name" value="DHH_sf"/>
</dbReference>
<keyword evidence="2" id="KW-0378">Hydrolase</keyword>
<feature type="domain" description="DDH" evidence="1">
    <location>
        <begin position="72"/>
        <end position="219"/>
    </location>
</feature>
<dbReference type="eggNOG" id="COG0608">
    <property type="taxonomic scope" value="Bacteria"/>
</dbReference>
<protein>
    <submittedName>
        <fullName evidence="2">Single-stranded-DNA-specific exonuclease RecJ</fullName>
        <ecNumber evidence="2">3.1.-.-</ecNumber>
    </submittedName>
</protein>
<comment type="caution">
    <text evidence="2">The sequence shown here is derived from an EMBL/GenBank/DDBJ whole genome shotgun (WGS) entry which is preliminary data.</text>
</comment>
<dbReference type="InterPro" id="IPR051673">
    <property type="entry name" value="SSDNA_exonuclease_RecJ"/>
</dbReference>
<gene>
    <name evidence="2" type="ORF">CAAU_2602</name>
</gene>
<evidence type="ECO:0000313" key="3">
    <source>
        <dbReference type="Proteomes" id="UP000007652"/>
    </source>
</evidence>
<dbReference type="InterPro" id="IPR001667">
    <property type="entry name" value="DDH_dom"/>
</dbReference>
<sequence>MKRWDVKEKNFDLIVHENKVINSLLISRGINSKEKADIFLNPDLRLLYDPFLLKDMDRAIDRIDEAIKKREKIYIYGDYDVDGITSTAILYRAFNKLGVDVSFYIPDRVNEGYGINREAIDHISSLDVDLVITVDCGISAIEEVEYAKEKGLDIIITDHHECKERIPNTIALNPKRHDCQYPFKGLAGCGVAFKLVQALFKFYDLQGYEEFLDLVAIGTIADIVDITDENRIIVKYGLEKILTSDKAGINAIKQVAGIKDKISTYNVAFQIAPRLNAAGRLSDAKIAVELFITSDNEKAMQIAKYLDQENKKGSKLNRRY</sequence>